<dbReference type="EMBL" id="PGCJ01000197">
    <property type="protein sequence ID" value="PLW39208.1"/>
    <property type="molecule type" value="Genomic_DNA"/>
</dbReference>
<proteinExistence type="predicted"/>
<dbReference type="AlphaFoldDB" id="A0A2N5UN62"/>
<feature type="compositionally biased region" description="Basic and acidic residues" evidence="1">
    <location>
        <begin position="54"/>
        <end position="69"/>
    </location>
</feature>
<name>A0A2N5UN62_9BASI</name>
<reference evidence="2 4" key="1">
    <citation type="submission" date="2017-11" db="EMBL/GenBank/DDBJ databases">
        <title>De novo assembly and phasing of dikaryotic genomes from two isolates of Puccinia coronata f. sp. avenae, the causal agent of oat crown rust.</title>
        <authorList>
            <person name="Miller M.E."/>
            <person name="Zhang Y."/>
            <person name="Omidvar V."/>
            <person name="Sperschneider J."/>
            <person name="Schwessinger B."/>
            <person name="Raley C."/>
            <person name="Palmer J.M."/>
            <person name="Garnica D."/>
            <person name="Upadhyaya N."/>
            <person name="Rathjen J."/>
            <person name="Taylor J.M."/>
            <person name="Park R.F."/>
            <person name="Dodds P.N."/>
            <person name="Hirsch C.D."/>
            <person name="Kianian S.F."/>
            <person name="Figueroa M."/>
        </authorList>
    </citation>
    <scope>NUCLEOTIDE SEQUENCE [LARGE SCALE GENOMIC DNA]</scope>
    <source>
        <strain evidence="2">12NC29</strain>
    </source>
</reference>
<dbReference type="OrthoDB" id="2498281at2759"/>
<feature type="compositionally biased region" description="Polar residues" evidence="1">
    <location>
        <begin position="325"/>
        <end position="342"/>
    </location>
</feature>
<feature type="compositionally biased region" description="Polar residues" evidence="1">
    <location>
        <begin position="40"/>
        <end position="50"/>
    </location>
</feature>
<protein>
    <submittedName>
        <fullName evidence="2">Uncharacterized protein</fullName>
    </submittedName>
</protein>
<feature type="region of interest" description="Disordered" evidence="1">
    <location>
        <begin position="301"/>
        <end position="348"/>
    </location>
</feature>
<feature type="region of interest" description="Disordered" evidence="1">
    <location>
        <begin position="427"/>
        <end position="462"/>
    </location>
</feature>
<feature type="region of interest" description="Disordered" evidence="1">
    <location>
        <begin position="220"/>
        <end position="240"/>
    </location>
</feature>
<organism evidence="2 4">
    <name type="scientific">Puccinia coronata f. sp. avenae</name>
    <dbReference type="NCBI Taxonomy" id="200324"/>
    <lineage>
        <taxon>Eukaryota</taxon>
        <taxon>Fungi</taxon>
        <taxon>Dikarya</taxon>
        <taxon>Basidiomycota</taxon>
        <taxon>Pucciniomycotina</taxon>
        <taxon>Pucciniomycetes</taxon>
        <taxon>Pucciniales</taxon>
        <taxon>Pucciniaceae</taxon>
        <taxon>Puccinia</taxon>
    </lineage>
</organism>
<sequence>MSEVDFSGEIEREPSLSQLDEWLSNAFQSPTPHDPGREQSILSLAPSATLSVEPAKRSAVREESPETEERQMNVEYVLFIASPKEKPSNSRLAKRKAPPEVEYTKFVSDAGKIRFSWDLSNISLQAFKEASITSIRLQDTPLLADHARAQEDSNLITWAAMIPHGGMFSAKNKATLESPKDFFNFVEACQALDTAERKCQITLIEKDPKVIAQKERALKNLKRSGPSGSDNVEAEPSPGATLSCDVVKNIRAIRARYHARPELTGSNEVPVYMHPYKKGYFLRLDHNRVGVWAIAMTENPEVTLSKPPDSPSFEFEFAEPRETPKQSPTKSQSAVDSPTNTGHYIGSPFSPFPPAGFPAMPDGNNSPSAARMQHPPYPSMPYPMGYGLPYAYPGVHQPGMMYNHMGPPMPHMAVPYPLPQMYLPAQSHQTAPHAAGQHTFPTESAADNAPPSSPTGSDDQSSVDDYLRFAKVNPCDPDVSKVIDDMGITHYSAFAKFKEIDFEKRGIKPAPSRLMTSCVGKYKRHLKRAKENSQSTSH</sequence>
<evidence type="ECO:0000313" key="4">
    <source>
        <dbReference type="Proteomes" id="UP000235388"/>
    </source>
</evidence>
<accession>A0A2N5UN62</accession>
<keyword evidence="4" id="KW-1185">Reference proteome</keyword>
<evidence type="ECO:0000256" key="1">
    <source>
        <dbReference type="SAM" id="MobiDB-lite"/>
    </source>
</evidence>
<evidence type="ECO:0000313" key="3">
    <source>
        <dbReference type="EMBL" id="PLW39226.1"/>
    </source>
</evidence>
<comment type="caution">
    <text evidence="2">The sequence shown here is derived from an EMBL/GenBank/DDBJ whole genome shotgun (WGS) entry which is preliminary data.</text>
</comment>
<dbReference type="Proteomes" id="UP000235388">
    <property type="component" value="Unassembled WGS sequence"/>
</dbReference>
<dbReference type="EMBL" id="PGCJ01000197">
    <property type="protein sequence ID" value="PLW39226.1"/>
    <property type="molecule type" value="Genomic_DNA"/>
</dbReference>
<evidence type="ECO:0000313" key="2">
    <source>
        <dbReference type="EMBL" id="PLW39208.1"/>
    </source>
</evidence>
<gene>
    <name evidence="3" type="ORF">PCANC_12940</name>
    <name evidence="2" type="ORF">PCANC_12941</name>
</gene>
<feature type="region of interest" description="Disordered" evidence="1">
    <location>
        <begin position="1"/>
        <end position="69"/>
    </location>
</feature>